<keyword evidence="3" id="KW-1185">Reference proteome</keyword>
<feature type="compositionally biased region" description="Basic residues" evidence="1">
    <location>
        <begin position="22"/>
        <end position="31"/>
    </location>
</feature>
<organism evidence="2 3">
    <name type="scientific">Funneliformis mosseae</name>
    <name type="common">Endomycorrhizal fungus</name>
    <name type="synonym">Glomus mosseae</name>
    <dbReference type="NCBI Taxonomy" id="27381"/>
    <lineage>
        <taxon>Eukaryota</taxon>
        <taxon>Fungi</taxon>
        <taxon>Fungi incertae sedis</taxon>
        <taxon>Mucoromycota</taxon>
        <taxon>Glomeromycotina</taxon>
        <taxon>Glomeromycetes</taxon>
        <taxon>Glomerales</taxon>
        <taxon>Glomeraceae</taxon>
        <taxon>Funneliformis</taxon>
    </lineage>
</organism>
<dbReference type="Proteomes" id="UP000789375">
    <property type="component" value="Unassembled WGS sequence"/>
</dbReference>
<protein>
    <submittedName>
        <fullName evidence="2">9813_t:CDS:1</fullName>
    </submittedName>
</protein>
<feature type="compositionally biased region" description="Polar residues" evidence="1">
    <location>
        <begin position="1"/>
        <end position="17"/>
    </location>
</feature>
<evidence type="ECO:0000313" key="3">
    <source>
        <dbReference type="Proteomes" id="UP000789375"/>
    </source>
</evidence>
<name>A0A9N9HKL2_FUNMO</name>
<proteinExistence type="predicted"/>
<comment type="caution">
    <text evidence="2">The sequence shown here is derived from an EMBL/GenBank/DDBJ whole genome shotgun (WGS) entry which is preliminary data.</text>
</comment>
<sequence length="44" mass="5012">SAKQPQQYLATEPQQGQAIGPKHIRAKKQARRSQEDQVIELLKN</sequence>
<reference evidence="2" key="1">
    <citation type="submission" date="2021-06" db="EMBL/GenBank/DDBJ databases">
        <authorList>
            <person name="Kallberg Y."/>
            <person name="Tangrot J."/>
            <person name="Rosling A."/>
        </authorList>
    </citation>
    <scope>NUCLEOTIDE SEQUENCE</scope>
    <source>
        <strain evidence="2">87-6 pot B 2015</strain>
    </source>
</reference>
<feature type="region of interest" description="Disordered" evidence="1">
    <location>
        <begin position="1"/>
        <end position="44"/>
    </location>
</feature>
<gene>
    <name evidence="2" type="ORF">FMOSSE_LOCUS13072</name>
</gene>
<evidence type="ECO:0000313" key="2">
    <source>
        <dbReference type="EMBL" id="CAG8684690.1"/>
    </source>
</evidence>
<feature type="non-terminal residue" evidence="2">
    <location>
        <position position="1"/>
    </location>
</feature>
<dbReference type="AlphaFoldDB" id="A0A9N9HKL2"/>
<evidence type="ECO:0000256" key="1">
    <source>
        <dbReference type="SAM" id="MobiDB-lite"/>
    </source>
</evidence>
<accession>A0A9N9HKL2</accession>
<dbReference type="EMBL" id="CAJVPP010007123">
    <property type="protein sequence ID" value="CAG8684690.1"/>
    <property type="molecule type" value="Genomic_DNA"/>
</dbReference>